<evidence type="ECO:0000256" key="2">
    <source>
        <dbReference type="ARBA" id="ARBA00022908"/>
    </source>
</evidence>
<reference evidence="8 9" key="1">
    <citation type="submission" date="2024-09" db="EMBL/GenBank/DDBJ databases">
        <title>Nodulacao em especies de Leguminosae Basais da Amazonia e Caracterizacao dos Rizobios e Bacterias Associadas aos Nodulos.</title>
        <authorList>
            <person name="Jambeiro I.C.A."/>
            <person name="Lopes I.S."/>
            <person name="Aguiar E.R.G.R."/>
            <person name="Santos A.F.J."/>
            <person name="Dos Santos J.M.F."/>
            <person name="Gross E."/>
        </authorList>
    </citation>
    <scope>NUCLEOTIDE SEQUENCE [LARGE SCALE GENOMIC DNA]</scope>
    <source>
        <strain evidence="8 9">BRUESC1165</strain>
    </source>
</reference>
<dbReference type="InterPro" id="IPR053876">
    <property type="entry name" value="Phage_int_M"/>
</dbReference>
<evidence type="ECO:0000259" key="6">
    <source>
        <dbReference type="PROSITE" id="PS51898"/>
    </source>
</evidence>
<dbReference type="InterPro" id="IPR013762">
    <property type="entry name" value="Integrase-like_cat_sf"/>
</dbReference>
<dbReference type="InterPro" id="IPR011010">
    <property type="entry name" value="DNA_brk_join_enz"/>
</dbReference>
<dbReference type="PANTHER" id="PTHR30629">
    <property type="entry name" value="PROPHAGE INTEGRASE"/>
    <property type="match status" value="1"/>
</dbReference>
<evidence type="ECO:0000313" key="9">
    <source>
        <dbReference type="Proteomes" id="UP001593940"/>
    </source>
</evidence>
<keyword evidence="3 5" id="KW-0238">DNA-binding</keyword>
<dbReference type="RefSeq" id="WP_377030148.1">
    <property type="nucleotide sequence ID" value="NZ_JBHOMY010000041.1"/>
</dbReference>
<name>A0ABV6Y9V7_9HYPH</name>
<evidence type="ECO:0000256" key="5">
    <source>
        <dbReference type="PROSITE-ProRule" id="PRU01248"/>
    </source>
</evidence>
<dbReference type="PANTHER" id="PTHR30629:SF2">
    <property type="entry name" value="PROPHAGE INTEGRASE INTS-RELATED"/>
    <property type="match status" value="1"/>
</dbReference>
<dbReference type="Pfam" id="PF13356">
    <property type="entry name" value="Arm-DNA-bind_3"/>
    <property type="match status" value="1"/>
</dbReference>
<feature type="domain" description="Core-binding (CB)" evidence="7">
    <location>
        <begin position="120"/>
        <end position="200"/>
    </location>
</feature>
<dbReference type="InterPro" id="IPR002104">
    <property type="entry name" value="Integrase_catalytic"/>
</dbReference>
<evidence type="ECO:0000256" key="1">
    <source>
        <dbReference type="ARBA" id="ARBA00008857"/>
    </source>
</evidence>
<dbReference type="Gene3D" id="1.10.443.10">
    <property type="entry name" value="Intergrase catalytic core"/>
    <property type="match status" value="1"/>
</dbReference>
<keyword evidence="9" id="KW-1185">Reference proteome</keyword>
<dbReference type="Pfam" id="PF22022">
    <property type="entry name" value="Phage_int_M"/>
    <property type="match status" value="1"/>
</dbReference>
<sequence length="403" mass="44913">MATSTPPRIKLTKRAVDALASTDKDQVIFDAELSGFGLKITPSGRKVFLVQYRYPPGRAGRIRRYTIGAYGESLTPDQARGIAVQVKGKLAAGIDPVSERDAVLADAAKAAQEKKRMHATSVDAVATAFIERHAKPRLRSWREYERMLRGYVLPEWGTRPITEIQRSDVTALLDAIEERRSAALADHVLAIIRKMFNWHAARDERFHSPLVSGMARTSITVRARDRVLSDHELRALWAALQQIPYPFGPFVQLLLLTAQRRDEVAHMRWSEIDGDLWTIPRERYKNGRANTVPLTEQVQSILASLPRSGDYVFTTTGRAPISGFSKAKAAIDRACGVTGWRLHDLRRTARSLMSRTGVSSEIAERVLGHAMTGVAGVYDRHGYVSEKRDALQKLAAQIGRIVA</sequence>
<evidence type="ECO:0000256" key="4">
    <source>
        <dbReference type="ARBA" id="ARBA00023172"/>
    </source>
</evidence>
<organism evidence="8 9">
    <name type="scientific">Microvirga arabica</name>
    <dbReference type="NCBI Taxonomy" id="1128671"/>
    <lineage>
        <taxon>Bacteria</taxon>
        <taxon>Pseudomonadati</taxon>
        <taxon>Pseudomonadota</taxon>
        <taxon>Alphaproteobacteria</taxon>
        <taxon>Hyphomicrobiales</taxon>
        <taxon>Methylobacteriaceae</taxon>
        <taxon>Microvirga</taxon>
    </lineage>
</organism>
<dbReference type="EMBL" id="JBHOMY010000041">
    <property type="protein sequence ID" value="MFC1458062.1"/>
    <property type="molecule type" value="Genomic_DNA"/>
</dbReference>
<dbReference type="Gene3D" id="3.30.160.390">
    <property type="entry name" value="Integrase, DNA-binding domain"/>
    <property type="match status" value="1"/>
</dbReference>
<dbReference type="Gene3D" id="1.10.150.130">
    <property type="match status" value="1"/>
</dbReference>
<dbReference type="InterPro" id="IPR044068">
    <property type="entry name" value="CB"/>
</dbReference>
<proteinExistence type="inferred from homology"/>
<evidence type="ECO:0000256" key="3">
    <source>
        <dbReference type="ARBA" id="ARBA00023125"/>
    </source>
</evidence>
<comment type="caution">
    <text evidence="8">The sequence shown here is derived from an EMBL/GenBank/DDBJ whole genome shotgun (WGS) entry which is preliminary data.</text>
</comment>
<gene>
    <name evidence="8" type="ORF">ACETIH_15360</name>
</gene>
<comment type="similarity">
    <text evidence="1">Belongs to the 'phage' integrase family.</text>
</comment>
<dbReference type="Proteomes" id="UP001593940">
    <property type="component" value="Unassembled WGS sequence"/>
</dbReference>
<dbReference type="PROSITE" id="PS51898">
    <property type="entry name" value="TYR_RECOMBINASE"/>
    <property type="match status" value="1"/>
</dbReference>
<keyword evidence="2" id="KW-0229">DNA integration</keyword>
<dbReference type="InterPro" id="IPR050808">
    <property type="entry name" value="Phage_Integrase"/>
</dbReference>
<feature type="domain" description="Tyr recombinase" evidence="6">
    <location>
        <begin position="223"/>
        <end position="392"/>
    </location>
</feature>
<dbReference type="CDD" id="cd00801">
    <property type="entry name" value="INT_P4_C"/>
    <property type="match status" value="1"/>
</dbReference>
<keyword evidence="4" id="KW-0233">DNA recombination</keyword>
<dbReference type="PROSITE" id="PS51900">
    <property type="entry name" value="CB"/>
    <property type="match status" value="1"/>
</dbReference>
<evidence type="ECO:0000259" key="7">
    <source>
        <dbReference type="PROSITE" id="PS51900"/>
    </source>
</evidence>
<dbReference type="Pfam" id="PF00589">
    <property type="entry name" value="Phage_integrase"/>
    <property type="match status" value="1"/>
</dbReference>
<dbReference type="SUPFAM" id="SSF56349">
    <property type="entry name" value="DNA breaking-rejoining enzymes"/>
    <property type="match status" value="1"/>
</dbReference>
<accession>A0ABV6Y9V7</accession>
<protein>
    <submittedName>
        <fullName evidence="8">Tyrosine-type recombinase/integrase</fullName>
    </submittedName>
</protein>
<dbReference type="InterPro" id="IPR025166">
    <property type="entry name" value="Integrase_DNA_bind_dom"/>
</dbReference>
<dbReference type="InterPro" id="IPR038488">
    <property type="entry name" value="Integrase_DNA-bd_sf"/>
</dbReference>
<dbReference type="InterPro" id="IPR010998">
    <property type="entry name" value="Integrase_recombinase_N"/>
</dbReference>
<evidence type="ECO:0000313" key="8">
    <source>
        <dbReference type="EMBL" id="MFC1458062.1"/>
    </source>
</evidence>